<evidence type="ECO:0000256" key="1">
    <source>
        <dbReference type="ARBA" id="ARBA00009091"/>
    </source>
</evidence>
<dbReference type="SUPFAM" id="SSF111384">
    <property type="entry name" value="OmpH-like"/>
    <property type="match status" value="1"/>
</dbReference>
<dbReference type="PANTHER" id="PTHR35089">
    <property type="entry name" value="CHAPERONE PROTEIN SKP"/>
    <property type="match status" value="1"/>
</dbReference>
<dbReference type="SMART" id="SM00935">
    <property type="entry name" value="OmpH"/>
    <property type="match status" value="1"/>
</dbReference>
<evidence type="ECO:0000313" key="4">
    <source>
        <dbReference type="EMBL" id="MBP3191160.1"/>
    </source>
</evidence>
<comment type="similarity">
    <text evidence="1">Belongs to the Skp family.</text>
</comment>
<dbReference type="Pfam" id="PF03938">
    <property type="entry name" value="OmpH"/>
    <property type="match status" value="1"/>
</dbReference>
<sequence>MEKAHAQQNELRIGYVDPQHIMRSMPEMAAIERRLQNFVERKRQEFAEKEATFRQEVEEYQQKMAVISDEAKRQEEERLAELNLELQEFQQNFQQEVQERQFELLEPLLDKIQDAIESVADERGFTFVLNTMTNNGDFIILYASDEAQRDYDITDEVMQRLDLM</sequence>
<keyword evidence="3" id="KW-0175">Coiled coil</keyword>
<dbReference type="GO" id="GO:0051082">
    <property type="term" value="F:unfolded protein binding"/>
    <property type="evidence" value="ECO:0007669"/>
    <property type="project" value="InterPro"/>
</dbReference>
<organism evidence="4 5">
    <name type="scientific">Natronogracilivirga saccharolytica</name>
    <dbReference type="NCBI Taxonomy" id="2812953"/>
    <lineage>
        <taxon>Bacteria</taxon>
        <taxon>Pseudomonadati</taxon>
        <taxon>Balneolota</taxon>
        <taxon>Balneolia</taxon>
        <taxon>Balneolales</taxon>
        <taxon>Cyclonatronaceae</taxon>
        <taxon>Natronogracilivirga</taxon>
    </lineage>
</organism>
<dbReference type="Gene3D" id="3.30.910.20">
    <property type="entry name" value="Skp domain"/>
    <property type="match status" value="1"/>
</dbReference>
<keyword evidence="2" id="KW-0732">Signal</keyword>
<dbReference type="InterPro" id="IPR005632">
    <property type="entry name" value="Chaperone_Skp"/>
</dbReference>
<accession>A0A8J7RIC7</accession>
<protein>
    <submittedName>
        <fullName evidence="4">OmpH family outer membrane protein</fullName>
    </submittedName>
</protein>
<dbReference type="AlphaFoldDB" id="A0A8J7RIC7"/>
<dbReference type="PANTHER" id="PTHR35089:SF1">
    <property type="entry name" value="CHAPERONE PROTEIN SKP"/>
    <property type="match status" value="1"/>
</dbReference>
<name>A0A8J7RIC7_9BACT</name>
<evidence type="ECO:0000256" key="3">
    <source>
        <dbReference type="SAM" id="Coils"/>
    </source>
</evidence>
<dbReference type="GO" id="GO:0005829">
    <property type="term" value="C:cytosol"/>
    <property type="evidence" value="ECO:0007669"/>
    <property type="project" value="TreeGrafter"/>
</dbReference>
<dbReference type="EMBL" id="JAFIDN010000001">
    <property type="protein sequence ID" value="MBP3191160.1"/>
    <property type="molecule type" value="Genomic_DNA"/>
</dbReference>
<evidence type="ECO:0000313" key="5">
    <source>
        <dbReference type="Proteomes" id="UP000673975"/>
    </source>
</evidence>
<reference evidence="4" key="1">
    <citation type="submission" date="2021-02" db="EMBL/GenBank/DDBJ databases">
        <title>Natronogracilivirga saccharolytica gen. nov. sp. nov. a new anaerobic, haloalkiliphilic carbohydrate-fermenting bacterium from soda lake and proposing of Cyclonatronumiaceae fam. nov. in the phylum Balneolaeota.</title>
        <authorList>
            <person name="Zhilina T.N."/>
            <person name="Sorokin D.Y."/>
            <person name="Zavarzina D.G."/>
            <person name="Toshchakov S.V."/>
            <person name="Kublanov I.V."/>
        </authorList>
    </citation>
    <scope>NUCLEOTIDE SEQUENCE</scope>
    <source>
        <strain evidence="4">Z-1702</strain>
    </source>
</reference>
<dbReference type="Proteomes" id="UP000673975">
    <property type="component" value="Unassembled WGS sequence"/>
</dbReference>
<evidence type="ECO:0000256" key="2">
    <source>
        <dbReference type="ARBA" id="ARBA00022729"/>
    </source>
</evidence>
<comment type="caution">
    <text evidence="4">The sequence shown here is derived from an EMBL/GenBank/DDBJ whole genome shotgun (WGS) entry which is preliminary data.</text>
</comment>
<keyword evidence="5" id="KW-1185">Reference proteome</keyword>
<gene>
    <name evidence="4" type="ORF">NATSA_00640</name>
</gene>
<proteinExistence type="inferred from homology"/>
<dbReference type="InterPro" id="IPR024930">
    <property type="entry name" value="Skp_dom_sf"/>
</dbReference>
<feature type="coiled-coil region" evidence="3">
    <location>
        <begin position="43"/>
        <end position="99"/>
    </location>
</feature>
<dbReference type="GO" id="GO:0050821">
    <property type="term" value="P:protein stabilization"/>
    <property type="evidence" value="ECO:0007669"/>
    <property type="project" value="TreeGrafter"/>
</dbReference>